<dbReference type="PANTHER" id="PTHR31205:SF69">
    <property type="entry name" value="ACTIN CROSS-LINKING PROTEIN (DUF569)"/>
    <property type="match status" value="1"/>
</dbReference>
<dbReference type="AlphaFoldDB" id="A0A8K0HNW5"/>
<comment type="caution">
    <text evidence="2">The sequence shown here is derived from an EMBL/GenBank/DDBJ whole genome shotgun (WGS) entry which is preliminary data.</text>
</comment>
<organism evidence="2 3">
    <name type="scientific">Rhamnella rubrinervis</name>
    <dbReference type="NCBI Taxonomy" id="2594499"/>
    <lineage>
        <taxon>Eukaryota</taxon>
        <taxon>Viridiplantae</taxon>
        <taxon>Streptophyta</taxon>
        <taxon>Embryophyta</taxon>
        <taxon>Tracheophyta</taxon>
        <taxon>Spermatophyta</taxon>
        <taxon>Magnoliopsida</taxon>
        <taxon>eudicotyledons</taxon>
        <taxon>Gunneridae</taxon>
        <taxon>Pentapetalae</taxon>
        <taxon>rosids</taxon>
        <taxon>fabids</taxon>
        <taxon>Rosales</taxon>
        <taxon>Rhamnaceae</taxon>
        <taxon>rhamnoid group</taxon>
        <taxon>Rhamneae</taxon>
        <taxon>Rhamnella</taxon>
    </lineage>
</organism>
<gene>
    <name evidence="2" type="ORF">FNV43_RR00090</name>
</gene>
<dbReference type="OrthoDB" id="2432302at2759"/>
<keyword evidence="3" id="KW-1185">Reference proteome</keyword>
<dbReference type="Pfam" id="PF04601">
    <property type="entry name" value="DUF569"/>
    <property type="match status" value="1"/>
</dbReference>
<evidence type="ECO:0000259" key="1">
    <source>
        <dbReference type="Pfam" id="PF04601"/>
    </source>
</evidence>
<evidence type="ECO:0000313" key="2">
    <source>
        <dbReference type="EMBL" id="KAF3455463.1"/>
    </source>
</evidence>
<sequence length="131" mass="13960">MNMFHNGMVVKLQSYHEKYLHAVDDQKSVIQGDNVAINNVKWTVESVPGSDSLIRRAVTERPITGCHLEMQANQSVPARAPAPTSGQGFMQSANLAVNTATLAVDATNQAAGFTTGDGSGFSDFIAGFFGQ</sequence>
<feature type="domain" description="DUF569" evidence="1">
    <location>
        <begin position="1"/>
        <end position="56"/>
    </location>
</feature>
<dbReference type="PANTHER" id="PTHR31205">
    <property type="entry name" value="ACTIN CROSS-LINKING PROTEIN (DUF569)"/>
    <property type="match status" value="1"/>
</dbReference>
<dbReference type="EMBL" id="VOIH02000001">
    <property type="protein sequence ID" value="KAF3455463.1"/>
    <property type="molecule type" value="Genomic_DNA"/>
</dbReference>
<dbReference type="InterPro" id="IPR007679">
    <property type="entry name" value="DUF569"/>
</dbReference>
<dbReference type="SUPFAM" id="SSF50405">
    <property type="entry name" value="Actin-crosslinking proteins"/>
    <property type="match status" value="1"/>
</dbReference>
<reference evidence="2" key="1">
    <citation type="submission" date="2020-03" db="EMBL/GenBank/DDBJ databases">
        <title>A high-quality chromosome-level genome assembly of a woody plant with both climbing and erect habits, Rhamnella rubrinervis.</title>
        <authorList>
            <person name="Lu Z."/>
            <person name="Yang Y."/>
            <person name="Zhu X."/>
            <person name="Sun Y."/>
        </authorList>
    </citation>
    <scope>NUCLEOTIDE SEQUENCE</scope>
    <source>
        <strain evidence="2">BYM</strain>
        <tissue evidence="2">Leaf</tissue>
    </source>
</reference>
<protein>
    <recommendedName>
        <fullName evidence="1">DUF569 domain-containing protein</fullName>
    </recommendedName>
</protein>
<dbReference type="Proteomes" id="UP000796880">
    <property type="component" value="Unassembled WGS sequence"/>
</dbReference>
<evidence type="ECO:0000313" key="3">
    <source>
        <dbReference type="Proteomes" id="UP000796880"/>
    </source>
</evidence>
<dbReference type="InterPro" id="IPR008999">
    <property type="entry name" value="Actin-crosslinking"/>
</dbReference>
<accession>A0A8K0HNW5</accession>
<name>A0A8K0HNW5_9ROSA</name>
<proteinExistence type="predicted"/>